<keyword evidence="3" id="KW-0288">FMN</keyword>
<dbReference type="EC" id="1.-.-.-" evidence="7"/>
<dbReference type="GO" id="GO:0016491">
    <property type="term" value="F:oxidoreductase activity"/>
    <property type="evidence" value="ECO:0007669"/>
    <property type="project" value="UniProtKB-KW"/>
</dbReference>
<dbReference type="InterPro" id="IPR013785">
    <property type="entry name" value="Aldolase_TIM"/>
</dbReference>
<evidence type="ECO:0000256" key="1">
    <source>
        <dbReference type="ARBA" id="ARBA00001917"/>
    </source>
</evidence>
<keyword evidence="8" id="KW-1185">Reference proteome</keyword>
<evidence type="ECO:0000256" key="5">
    <source>
        <dbReference type="ARBA" id="ARBA00024042"/>
    </source>
</evidence>
<reference evidence="7 8" key="1">
    <citation type="submission" date="2024-04" db="EMBL/GenBank/DDBJ databases">
        <title>Novel species of the genus Ideonella isolated from streams.</title>
        <authorList>
            <person name="Lu H."/>
        </authorList>
    </citation>
    <scope>NUCLEOTIDE SEQUENCE [LARGE SCALE GENOMIC DNA]</scope>
    <source>
        <strain evidence="7 8">LYT19W</strain>
    </source>
</reference>
<dbReference type="InterPro" id="IPR037396">
    <property type="entry name" value="FMN_HAD"/>
</dbReference>
<proteinExistence type="inferred from homology"/>
<evidence type="ECO:0000256" key="4">
    <source>
        <dbReference type="ARBA" id="ARBA00023002"/>
    </source>
</evidence>
<name>A0ABU9C165_9BURK</name>
<gene>
    <name evidence="7" type="ORF">AACH00_04380</name>
</gene>
<sequence>MSGDSPAWVNLHELADAAGPKLSAQAAAYFNGGAGDEHTLAANPADWQRLHLWPRTLAPLDGSHTRTMIGPNAVAHPIWLAPVAYQQLAHPEGEVATAMAAAAQSAGMVLSSQSSVAVEDVANAMRTVADPAGDVAPLWFQLYWQPDRALTLNLIQRAEAAGCSALVLTVDAPVHGVRDCERRAGFSLPAGVRAVHLPHGVAQASTLAPLLQAAPTWHDLNWLREHTRLPIWLKGVLHPADAALARTAGMDGLIVSNHGGRTLDTCVSTAWALPRVADAVQGELPLLVDGGIRRGTDVLKAVALGAQGVLIGRPQVHALACGGALGVARMIRLLRDELAVAMALCGCSDLRHANRDLLA</sequence>
<comment type="caution">
    <text evidence="7">The sequence shown here is derived from an EMBL/GenBank/DDBJ whole genome shotgun (WGS) entry which is preliminary data.</text>
</comment>
<dbReference type="Proteomes" id="UP001379945">
    <property type="component" value="Unassembled WGS sequence"/>
</dbReference>
<protein>
    <submittedName>
        <fullName evidence="7">Alpha-hydroxy acid oxidase</fullName>
        <ecNumber evidence="7">1.-.-.-</ecNumber>
    </submittedName>
</protein>
<comment type="cofactor">
    <cofactor evidence="1">
        <name>FMN</name>
        <dbReference type="ChEBI" id="CHEBI:58210"/>
    </cofactor>
</comment>
<dbReference type="PANTHER" id="PTHR10578">
    <property type="entry name" value="S -2-HYDROXY-ACID OXIDASE-RELATED"/>
    <property type="match status" value="1"/>
</dbReference>
<dbReference type="InterPro" id="IPR012133">
    <property type="entry name" value="Alpha-hydoxy_acid_DH_FMN"/>
</dbReference>
<keyword evidence="4 7" id="KW-0560">Oxidoreductase</keyword>
<evidence type="ECO:0000313" key="8">
    <source>
        <dbReference type="Proteomes" id="UP001379945"/>
    </source>
</evidence>
<dbReference type="SUPFAM" id="SSF51395">
    <property type="entry name" value="FMN-linked oxidoreductases"/>
    <property type="match status" value="1"/>
</dbReference>
<dbReference type="EMBL" id="JBBUTI010000002">
    <property type="protein sequence ID" value="MEK8045584.1"/>
    <property type="molecule type" value="Genomic_DNA"/>
</dbReference>
<dbReference type="Pfam" id="PF01070">
    <property type="entry name" value="FMN_dh"/>
    <property type="match status" value="1"/>
</dbReference>
<evidence type="ECO:0000313" key="7">
    <source>
        <dbReference type="EMBL" id="MEK8045584.1"/>
    </source>
</evidence>
<dbReference type="Gene3D" id="3.20.20.70">
    <property type="entry name" value="Aldolase class I"/>
    <property type="match status" value="1"/>
</dbReference>
<dbReference type="RefSeq" id="WP_341397815.1">
    <property type="nucleotide sequence ID" value="NZ_JBBUTI010000002.1"/>
</dbReference>
<evidence type="ECO:0000256" key="2">
    <source>
        <dbReference type="ARBA" id="ARBA00022630"/>
    </source>
</evidence>
<accession>A0ABU9C165</accession>
<dbReference type="PANTHER" id="PTHR10578:SF107">
    <property type="entry name" value="2-HYDROXYACID OXIDASE 1"/>
    <property type="match status" value="1"/>
</dbReference>
<dbReference type="CDD" id="cd02809">
    <property type="entry name" value="alpha_hydroxyacid_oxid_FMN"/>
    <property type="match status" value="1"/>
</dbReference>
<organism evidence="7 8">
    <name type="scientific">Ideonella margarita</name>
    <dbReference type="NCBI Taxonomy" id="2984191"/>
    <lineage>
        <taxon>Bacteria</taxon>
        <taxon>Pseudomonadati</taxon>
        <taxon>Pseudomonadota</taxon>
        <taxon>Betaproteobacteria</taxon>
        <taxon>Burkholderiales</taxon>
        <taxon>Sphaerotilaceae</taxon>
        <taxon>Ideonella</taxon>
    </lineage>
</organism>
<comment type="similarity">
    <text evidence="5">Belongs to the FMN-dependent alpha-hydroxy acid dehydrogenase family.</text>
</comment>
<feature type="domain" description="FMN hydroxy acid dehydrogenase" evidence="6">
    <location>
        <begin position="3"/>
        <end position="359"/>
    </location>
</feature>
<dbReference type="InterPro" id="IPR000262">
    <property type="entry name" value="FMN-dep_DH"/>
</dbReference>
<dbReference type="PROSITE" id="PS51349">
    <property type="entry name" value="FMN_HYDROXY_ACID_DH_2"/>
    <property type="match status" value="1"/>
</dbReference>
<evidence type="ECO:0000259" key="6">
    <source>
        <dbReference type="PROSITE" id="PS51349"/>
    </source>
</evidence>
<dbReference type="PIRSF" id="PIRSF000138">
    <property type="entry name" value="Al-hdrx_acd_dh"/>
    <property type="match status" value="1"/>
</dbReference>
<keyword evidence="2" id="KW-0285">Flavoprotein</keyword>
<evidence type="ECO:0000256" key="3">
    <source>
        <dbReference type="ARBA" id="ARBA00022643"/>
    </source>
</evidence>